<dbReference type="SUPFAM" id="SSF47240">
    <property type="entry name" value="Ferritin-like"/>
    <property type="match status" value="1"/>
</dbReference>
<dbReference type="InterPro" id="IPR009078">
    <property type="entry name" value="Ferritin-like_SF"/>
</dbReference>
<keyword evidence="3" id="KW-1185">Reference proteome</keyword>
<sequence>MIQILPALDDDLLLHLFRKGSRMDWNSDDFDWQAWEGIGEPQRRAAARIITPVYLGEQTAMLGGAAALKEVAAAHQTSAQIYLASFVMDEARHFEAMTRLYRQLGYDPVGIREMPEMLRYHHRLRQGDKLDWAWGILISDVFARHFYHALIDRFPSTILGSLSQRIVVDEGRHQAFAQEYIRRALPALGPERRRALLSMRDDLLRLISTMQRRLAPDGDVLGIDTRRLVDDFASEIEERTHRLGLPSSRPGEPPAPPPSRATGGEPLSNAAAERVPPTSPARPAAGSDGPRRPPSERTYRGPVRLVTRCAGCLLALWCRPARPHPAPAPS</sequence>
<dbReference type="EMBL" id="CP141615">
    <property type="protein sequence ID" value="WRP18786.1"/>
    <property type="molecule type" value="Genomic_DNA"/>
</dbReference>
<proteinExistence type="predicted"/>
<protein>
    <submittedName>
        <fullName evidence="2">Ferritin-like domain-containing protein</fullName>
    </submittedName>
</protein>
<feature type="compositionally biased region" description="Basic and acidic residues" evidence="1">
    <location>
        <begin position="289"/>
        <end position="299"/>
    </location>
</feature>
<dbReference type="CDD" id="cd00657">
    <property type="entry name" value="Ferritin_like"/>
    <property type="match status" value="1"/>
</dbReference>
<feature type="region of interest" description="Disordered" evidence="1">
    <location>
        <begin position="240"/>
        <end position="300"/>
    </location>
</feature>
<dbReference type="RefSeq" id="WP_324718058.1">
    <property type="nucleotide sequence ID" value="NZ_CP141615.1"/>
</dbReference>
<dbReference type="Proteomes" id="UP001332192">
    <property type="component" value="Chromosome"/>
</dbReference>
<evidence type="ECO:0000256" key="1">
    <source>
        <dbReference type="SAM" id="MobiDB-lite"/>
    </source>
</evidence>
<evidence type="ECO:0000313" key="3">
    <source>
        <dbReference type="Proteomes" id="UP001332192"/>
    </source>
</evidence>
<dbReference type="InterPro" id="IPR012348">
    <property type="entry name" value="RNR-like"/>
</dbReference>
<organism evidence="2 3">
    <name type="scientific">Carboxydichorda subterranea</name>
    <dbReference type="NCBI Taxonomy" id="3109565"/>
    <lineage>
        <taxon>Bacteria</taxon>
        <taxon>Bacillati</taxon>
        <taxon>Bacillota</taxon>
        <taxon>Limnochordia</taxon>
        <taxon>Limnochordales</taxon>
        <taxon>Geochordaceae</taxon>
        <taxon>Carboxydichorda</taxon>
    </lineage>
</organism>
<accession>A0ABZ1C1Z7</accession>
<name>A0ABZ1C1Z7_9FIRM</name>
<reference evidence="2 3" key="1">
    <citation type="journal article" date="2024" name="Front. Microbiol.">
        <title>Novel thermophilic genera Geochorda gen. nov. and Carboxydochorda gen. nov. from the deep terrestrial subsurface reveal the ecophysiological diversity in the class Limnochordia.</title>
        <authorList>
            <person name="Karnachuk O.V."/>
            <person name="Lukina A.P."/>
            <person name="Avakyan M.R."/>
            <person name="Kadnikov V.V."/>
            <person name="Begmatov S."/>
            <person name="Beletsky A.V."/>
            <person name="Vlasova K.G."/>
            <person name="Novikov A.A."/>
            <person name="Shcherbakova V.A."/>
            <person name="Mardanov A.V."/>
            <person name="Ravin N.V."/>
        </authorList>
    </citation>
    <scope>NUCLEOTIDE SEQUENCE [LARGE SCALE GENOMIC DNA]</scope>
    <source>
        <strain evidence="2 3">L945</strain>
    </source>
</reference>
<dbReference type="Gene3D" id="1.10.620.20">
    <property type="entry name" value="Ribonucleotide Reductase, subunit A"/>
    <property type="match status" value="1"/>
</dbReference>
<evidence type="ECO:0000313" key="2">
    <source>
        <dbReference type="EMBL" id="WRP18786.1"/>
    </source>
</evidence>
<gene>
    <name evidence="2" type="ORF">U7230_07285</name>
</gene>